<dbReference type="Gene3D" id="3.40.50.12780">
    <property type="entry name" value="N-terminal domain of ligase-like"/>
    <property type="match status" value="1"/>
</dbReference>
<dbReference type="Proteomes" id="UP000473325">
    <property type="component" value="Unassembled WGS sequence"/>
</dbReference>
<name>A0A6L7F0J3_9ACTN</name>
<proteinExistence type="predicted"/>
<keyword evidence="2" id="KW-1185">Reference proteome</keyword>
<dbReference type="AlphaFoldDB" id="A0A6L7F0J3"/>
<dbReference type="InterPro" id="IPR042099">
    <property type="entry name" value="ANL_N_sf"/>
</dbReference>
<dbReference type="EMBL" id="WUEK01000004">
    <property type="protein sequence ID" value="MXG89592.1"/>
    <property type="molecule type" value="Genomic_DNA"/>
</dbReference>
<accession>A0A6L7F0J3</accession>
<sequence>MTTMADLLAAELRREPGRPFLTWYDETTGERVELSVTTYANWVAKTASLLVEEHELEKGDTLLVDLPAHWLGPVFLGAAWSAGLVVAFPATEPFPGAAAPSPAAVVCGPAGLDRWAPLADELPVLACSLLPMGVRFAEPLPAGVHDVGVEVWGQPDAFTAWDPPSGDDAALVLDDGSVTQDELWSPWSTATAGRSSSTGGDRLLTVANPASPPGVATFVEPLVTGGSLVLVSGAEQPRLDAVAQAERTVRRVG</sequence>
<dbReference type="InterPro" id="IPR017523">
    <property type="entry name" value="Rv3268"/>
</dbReference>
<organism evidence="1 2">
    <name type="scientific">Nocardioides flavescens</name>
    <dbReference type="NCBI Taxonomy" id="2691959"/>
    <lineage>
        <taxon>Bacteria</taxon>
        <taxon>Bacillati</taxon>
        <taxon>Actinomycetota</taxon>
        <taxon>Actinomycetes</taxon>
        <taxon>Propionibacteriales</taxon>
        <taxon>Nocardioidaceae</taxon>
        <taxon>Nocardioides</taxon>
    </lineage>
</organism>
<dbReference type="NCBIfam" id="TIGR03089">
    <property type="entry name" value="TIGR03089 family protein"/>
    <property type="match status" value="1"/>
</dbReference>
<evidence type="ECO:0000313" key="1">
    <source>
        <dbReference type="EMBL" id="MXG89592.1"/>
    </source>
</evidence>
<comment type="caution">
    <text evidence="1">The sequence shown here is derived from an EMBL/GenBank/DDBJ whole genome shotgun (WGS) entry which is preliminary data.</text>
</comment>
<gene>
    <name evidence="1" type="ORF">GRQ65_08520</name>
</gene>
<dbReference type="SUPFAM" id="SSF56801">
    <property type="entry name" value="Acetyl-CoA synthetase-like"/>
    <property type="match status" value="1"/>
</dbReference>
<evidence type="ECO:0000313" key="2">
    <source>
        <dbReference type="Proteomes" id="UP000473325"/>
    </source>
</evidence>
<reference evidence="1 2" key="1">
    <citation type="submission" date="2019-12" db="EMBL/GenBank/DDBJ databases">
        <authorList>
            <person name="Kun Z."/>
        </authorList>
    </citation>
    <scope>NUCLEOTIDE SEQUENCE [LARGE SCALE GENOMIC DNA]</scope>
    <source>
        <strain evidence="1 2">YIM 123512</strain>
    </source>
</reference>
<protein>
    <submittedName>
        <fullName evidence="1">TIGR03089 family protein</fullName>
    </submittedName>
</protein>